<dbReference type="GO" id="GO:0016791">
    <property type="term" value="F:phosphatase activity"/>
    <property type="evidence" value="ECO:0007669"/>
    <property type="project" value="TreeGrafter"/>
</dbReference>
<dbReference type="InterPro" id="IPR036457">
    <property type="entry name" value="PPM-type-like_dom_sf"/>
</dbReference>
<dbReference type="Gene3D" id="3.60.40.10">
    <property type="entry name" value="PPM-type phosphatase domain"/>
    <property type="match status" value="1"/>
</dbReference>
<keyword evidence="2" id="KW-0472">Membrane</keyword>
<dbReference type="EMBL" id="FCOE02000002">
    <property type="protein sequence ID" value="SAK43244.1"/>
    <property type="molecule type" value="Genomic_DNA"/>
</dbReference>
<dbReference type="STRING" id="1777141.AWB80_00566"/>
<dbReference type="SMART" id="SM00331">
    <property type="entry name" value="PP2C_SIG"/>
    <property type="match status" value="1"/>
</dbReference>
<keyword evidence="2" id="KW-0812">Transmembrane</keyword>
<sequence length="667" mass="72801">MSDLTAALFARYNRVMRMAFAGVLVVACALVYLQYRMTLEAQTSSVSQRMQEQAIALDALVRSSTDAVNSMRIQSETWLRLHPQGTTDSPLLAALRPGKQPNSIQLDALPPPWTAADAGNLTGLVGPRTPALDRELEMALSLNGTFKTIMANLPGATWVYYTSARRFINIYPWVGSGDFFYADSLKQKEFFTGVQTAADPDHAVLWTPVYVDEAGKGVMVTASAGVFDAGQFRGSVSLDLTLGWLNQFVRTWPPGLGRMFIVNDRGQLLADPTLVHDGAQQVLSAEDAFPPELRRDVQGMLKDADGRLTTRDGYYIEAVEIKHAPFRLVLLLPRWNLQRVALETGVPSVLVLVLSLTLMLMIASRMTYNDAIVPAQKLVRYIQDEDRGSVKSIPDIPQAWRPWFLTIQNVFNAHTKLVSIQQELDVARRMQQSIVPTRFPSRPDLQMFARMIPAREVGGDFYDYFWLSDQRIGIVIADVSGKGVPAALFMAVSRTLLRAIAPSAASPGACLALANDLLSQDNEATMFVTLFYGILDTATGELDYANGGHNPPYLIGPGGEVSQLPGTGGMALGVMEGTPFAEGRTRLEAGSTLLLYTDGVTEAFNAADEEYGELRLAQHLAGSTGENVEVLLKRLFDSVHQFADGAPQSDDITCLAVHYGASGATKA</sequence>
<gene>
    <name evidence="4" type="primary">rsbU</name>
    <name evidence="4" type="ORF">AWB80_00566</name>
</gene>
<evidence type="ECO:0000256" key="2">
    <source>
        <dbReference type="SAM" id="Phobius"/>
    </source>
</evidence>
<keyword evidence="2" id="KW-1133">Transmembrane helix</keyword>
<dbReference type="Gene3D" id="3.30.450.20">
    <property type="entry name" value="PAS domain"/>
    <property type="match status" value="1"/>
</dbReference>
<keyword evidence="5" id="KW-1185">Reference proteome</keyword>
<feature type="domain" description="PPM-type phosphatase" evidence="3">
    <location>
        <begin position="445"/>
        <end position="659"/>
    </location>
</feature>
<protein>
    <submittedName>
        <fullName evidence="4">Phosphoserine phosphatase RsbU</fullName>
        <ecNumber evidence="4">3.1.3.3</ecNumber>
    </submittedName>
</protein>
<dbReference type="InterPro" id="IPR052016">
    <property type="entry name" value="Bact_Sigma-Reg"/>
</dbReference>
<dbReference type="Proteomes" id="UP000054911">
    <property type="component" value="Unassembled WGS sequence"/>
</dbReference>
<dbReference type="PROSITE" id="PS51746">
    <property type="entry name" value="PPM_2"/>
    <property type="match status" value="1"/>
</dbReference>
<dbReference type="RefSeq" id="WP_061173138.1">
    <property type="nucleotide sequence ID" value="NZ_FCOE02000002.1"/>
</dbReference>
<feature type="transmembrane region" description="Helical" evidence="2">
    <location>
        <begin position="340"/>
        <end position="363"/>
    </location>
</feature>
<dbReference type="InterPro" id="IPR001932">
    <property type="entry name" value="PPM-type_phosphatase-like_dom"/>
</dbReference>
<proteinExistence type="predicted"/>
<dbReference type="AlphaFoldDB" id="A0A157ZCJ7"/>
<dbReference type="OrthoDB" id="9802500at2"/>
<evidence type="ECO:0000313" key="5">
    <source>
        <dbReference type="Proteomes" id="UP000054911"/>
    </source>
</evidence>
<comment type="caution">
    <text evidence="4">The sequence shown here is derived from an EMBL/GenBank/DDBJ whole genome shotgun (WGS) entry which is preliminary data.</text>
</comment>
<organism evidence="4 5">
    <name type="scientific">Caballeronia pedi</name>
    <dbReference type="NCBI Taxonomy" id="1777141"/>
    <lineage>
        <taxon>Bacteria</taxon>
        <taxon>Pseudomonadati</taxon>
        <taxon>Pseudomonadota</taxon>
        <taxon>Betaproteobacteria</taxon>
        <taxon>Burkholderiales</taxon>
        <taxon>Burkholderiaceae</taxon>
        <taxon>Caballeronia</taxon>
    </lineage>
</organism>
<evidence type="ECO:0000256" key="1">
    <source>
        <dbReference type="ARBA" id="ARBA00022801"/>
    </source>
</evidence>
<evidence type="ECO:0000259" key="3">
    <source>
        <dbReference type="PROSITE" id="PS51746"/>
    </source>
</evidence>
<evidence type="ECO:0000313" key="4">
    <source>
        <dbReference type="EMBL" id="SAK43244.1"/>
    </source>
</evidence>
<name>A0A157ZCJ7_9BURK</name>
<accession>A0A157ZCJ7</accession>
<feature type="transmembrane region" description="Helical" evidence="2">
    <location>
        <begin position="15"/>
        <end position="35"/>
    </location>
</feature>
<keyword evidence="1 4" id="KW-0378">Hydrolase</keyword>
<dbReference type="PANTHER" id="PTHR43156:SF2">
    <property type="entry name" value="STAGE II SPORULATION PROTEIN E"/>
    <property type="match status" value="1"/>
</dbReference>
<dbReference type="Pfam" id="PF07228">
    <property type="entry name" value="SpoIIE"/>
    <property type="match status" value="1"/>
</dbReference>
<reference evidence="4" key="1">
    <citation type="submission" date="2016-01" db="EMBL/GenBank/DDBJ databases">
        <authorList>
            <person name="Peeters C."/>
        </authorList>
    </citation>
    <scope>NUCLEOTIDE SEQUENCE [LARGE SCALE GENOMIC DNA]</scope>
    <source>
        <strain evidence="4">LMG 29323</strain>
    </source>
</reference>
<dbReference type="SUPFAM" id="SSF81606">
    <property type="entry name" value="PP2C-like"/>
    <property type="match status" value="1"/>
</dbReference>
<dbReference type="PANTHER" id="PTHR43156">
    <property type="entry name" value="STAGE II SPORULATION PROTEIN E-RELATED"/>
    <property type="match status" value="1"/>
</dbReference>
<dbReference type="EC" id="3.1.3.3" evidence="4"/>